<dbReference type="AlphaFoldDB" id="I8T436"/>
<sequence>MPVPPDHEAPRSVLLLVSTPWQLFCALGLLFGPYRDARRTLALIDQRPGRENRWLDALAHLAEPGLRIVELPRIGKSVFDKVLRTRPVLRRVRKLVLECEPDEVVGGNDRRAEFQYAAQIAQKRFGARGVYLDDGSFSYSGLVSLRPRRAEALIQALEALGGWLCYGLWYRKPLALGLSNWSQSAWLAFPEHAHEGLSRRPRRALRAEWYRTPQLRSISERLIRTIGDGEPPAQAIDELLLLPHDHLLRVDRPLRSALSQRLSEARAAGRRVAVKRHPRSREWLLDAPRDELIEWDPRLPIEAYAPWLQQAHVIGSLSTALLSLRWLCPAARIESIEHQGALRDPLRALYPRLGILGRSETLHRIASLWADSQRWVLVG</sequence>
<organism evidence="2 3">
    <name type="scientific">Hydrocarboniphaga effusa AP103</name>
    <dbReference type="NCBI Taxonomy" id="1172194"/>
    <lineage>
        <taxon>Bacteria</taxon>
        <taxon>Pseudomonadati</taxon>
        <taxon>Pseudomonadota</taxon>
        <taxon>Gammaproteobacteria</taxon>
        <taxon>Nevskiales</taxon>
        <taxon>Nevskiaceae</taxon>
        <taxon>Hydrocarboniphaga</taxon>
    </lineage>
</organism>
<dbReference type="RefSeq" id="WP_007186820.1">
    <property type="nucleotide sequence ID" value="NZ_AKGD01000003.1"/>
</dbReference>
<feature type="transmembrane region" description="Helical" evidence="1">
    <location>
        <begin position="12"/>
        <end position="31"/>
    </location>
</feature>
<dbReference type="Proteomes" id="UP000003704">
    <property type="component" value="Unassembled WGS sequence"/>
</dbReference>
<comment type="caution">
    <text evidence="2">The sequence shown here is derived from an EMBL/GenBank/DDBJ whole genome shotgun (WGS) entry which is preliminary data.</text>
</comment>
<name>I8T436_9GAMM</name>
<proteinExistence type="predicted"/>
<keyword evidence="1" id="KW-0472">Membrane</keyword>
<evidence type="ECO:0000256" key="1">
    <source>
        <dbReference type="SAM" id="Phobius"/>
    </source>
</evidence>
<accession>I8T436</accession>
<evidence type="ECO:0000313" key="2">
    <source>
        <dbReference type="EMBL" id="EIT68690.1"/>
    </source>
</evidence>
<evidence type="ECO:0000313" key="3">
    <source>
        <dbReference type="Proteomes" id="UP000003704"/>
    </source>
</evidence>
<dbReference type="OrthoDB" id="5610921at2"/>
<dbReference type="EMBL" id="AKGD01000003">
    <property type="protein sequence ID" value="EIT68690.1"/>
    <property type="molecule type" value="Genomic_DNA"/>
</dbReference>
<keyword evidence="1" id="KW-1133">Transmembrane helix</keyword>
<keyword evidence="3" id="KW-1185">Reference proteome</keyword>
<dbReference type="STRING" id="1172194.WQQ_38850"/>
<gene>
    <name evidence="2" type="ORF">WQQ_38850</name>
</gene>
<keyword evidence="1" id="KW-0812">Transmembrane</keyword>
<reference evidence="2 3" key="1">
    <citation type="journal article" date="2012" name="J. Bacteriol.">
        <title>Genome Sequence of n-Alkane-Degrading Hydrocarboniphaga effusa Strain AP103T (ATCC BAA-332T).</title>
        <authorList>
            <person name="Chang H.K."/>
            <person name="Zylstra G.J."/>
            <person name="Chae J.C."/>
        </authorList>
    </citation>
    <scope>NUCLEOTIDE SEQUENCE [LARGE SCALE GENOMIC DNA]</scope>
    <source>
        <strain evidence="2 3">AP103</strain>
    </source>
</reference>
<protein>
    <submittedName>
        <fullName evidence="2">Uncharacterized protein</fullName>
    </submittedName>
</protein>